<sequence length="151" mass="17313">MDTFKNINKPSKDEQKIAIESYDALAAVLKELKSENPEIEIEETQERIKIPLNALKLLGDILEAMSQGKPFSLVPFATEVTTQKAAEMLGCSRPHFVKLLDNGEITFTKVGKHRRVKFEDVMEYKRRMKAEQKQRIIHMMKSDEALGLYDS</sequence>
<dbReference type="Pfam" id="PF12728">
    <property type="entry name" value="HTH_17"/>
    <property type="match status" value="1"/>
</dbReference>
<comment type="caution">
    <text evidence="2">The sequence shown here is derived from an EMBL/GenBank/DDBJ whole genome shotgun (WGS) entry which is preliminary data.</text>
</comment>
<dbReference type="PATRIC" id="fig|1300341.3.peg.3100"/>
<dbReference type="STRING" id="1300341.I595_2948"/>
<gene>
    <name evidence="2" type="ORF">I595_2948</name>
</gene>
<reference evidence="2 3" key="1">
    <citation type="submission" date="2015-09" db="EMBL/GenBank/DDBJ databases">
        <title>Genome sequence of the marine flavobacterium Croceitalea dokdonensis DOKDO 023 that contains proton- and sodium-pumping rhodopsins.</title>
        <authorList>
            <person name="Kwon S.-K."/>
            <person name="Lee H.K."/>
            <person name="Kwak M.-J."/>
            <person name="Kim J.F."/>
        </authorList>
    </citation>
    <scope>NUCLEOTIDE SEQUENCE [LARGE SCALE GENOMIC DNA]</scope>
    <source>
        <strain evidence="2 3">DOKDO 023</strain>
    </source>
</reference>
<name>A0A0P7AXA6_9FLAO</name>
<dbReference type="InterPro" id="IPR041657">
    <property type="entry name" value="HTH_17"/>
</dbReference>
<dbReference type="OrthoDB" id="26212at2"/>
<protein>
    <submittedName>
        <fullName evidence="2">DNA-binding protein, excisionase family protein</fullName>
    </submittedName>
</protein>
<proteinExistence type="predicted"/>
<evidence type="ECO:0000259" key="1">
    <source>
        <dbReference type="Pfam" id="PF12728"/>
    </source>
</evidence>
<keyword evidence="2" id="KW-0238">DNA-binding</keyword>
<evidence type="ECO:0000313" key="3">
    <source>
        <dbReference type="Proteomes" id="UP000050280"/>
    </source>
</evidence>
<dbReference type="InterPro" id="IPR010093">
    <property type="entry name" value="SinI_DNA-bd"/>
</dbReference>
<feature type="domain" description="Helix-turn-helix" evidence="1">
    <location>
        <begin position="81"/>
        <end position="127"/>
    </location>
</feature>
<dbReference type="Proteomes" id="UP000050280">
    <property type="component" value="Unassembled WGS sequence"/>
</dbReference>
<dbReference type="AlphaFoldDB" id="A0A0P7AXA6"/>
<dbReference type="RefSeq" id="WP_054559947.1">
    <property type="nucleotide sequence ID" value="NZ_LDJX01000006.1"/>
</dbReference>
<accession>A0A0P7AXA6</accession>
<organism evidence="2 3">
    <name type="scientific">Croceitalea dokdonensis DOKDO 023</name>
    <dbReference type="NCBI Taxonomy" id="1300341"/>
    <lineage>
        <taxon>Bacteria</taxon>
        <taxon>Pseudomonadati</taxon>
        <taxon>Bacteroidota</taxon>
        <taxon>Flavobacteriia</taxon>
        <taxon>Flavobacteriales</taxon>
        <taxon>Flavobacteriaceae</taxon>
        <taxon>Croceitalea</taxon>
    </lineage>
</organism>
<dbReference type="EMBL" id="LDJX01000006">
    <property type="protein sequence ID" value="KPM30969.1"/>
    <property type="molecule type" value="Genomic_DNA"/>
</dbReference>
<dbReference type="NCBIfam" id="TIGR01764">
    <property type="entry name" value="excise"/>
    <property type="match status" value="1"/>
</dbReference>
<dbReference type="GO" id="GO:0003677">
    <property type="term" value="F:DNA binding"/>
    <property type="evidence" value="ECO:0007669"/>
    <property type="project" value="UniProtKB-KW"/>
</dbReference>
<keyword evidence="3" id="KW-1185">Reference proteome</keyword>
<evidence type="ECO:0000313" key="2">
    <source>
        <dbReference type="EMBL" id="KPM30969.1"/>
    </source>
</evidence>